<comment type="similarity">
    <text evidence="1">Belongs to the SKP1 family.</text>
</comment>
<dbReference type="InterPro" id="IPR016072">
    <property type="entry name" value="Skp1_comp_dimer"/>
</dbReference>
<reference evidence="6 7" key="1">
    <citation type="submission" date="2018-03" db="EMBL/GenBank/DDBJ databases">
        <authorList>
            <person name="Fogelqvist J."/>
        </authorList>
    </citation>
    <scope>NUCLEOTIDE SEQUENCE [LARGE SCALE GENOMIC DNA]</scope>
</reference>
<dbReference type="InterPro" id="IPR016897">
    <property type="entry name" value="SKP1"/>
</dbReference>
<dbReference type="AlphaFoldDB" id="A0A3P3Y5I5"/>
<evidence type="ECO:0000256" key="3">
    <source>
        <dbReference type="SAM" id="Coils"/>
    </source>
</evidence>
<dbReference type="SUPFAM" id="SSF54695">
    <property type="entry name" value="POZ domain"/>
    <property type="match status" value="1"/>
</dbReference>
<dbReference type="PANTHER" id="PTHR11165">
    <property type="entry name" value="SKP1"/>
    <property type="match status" value="1"/>
</dbReference>
<evidence type="ECO:0000256" key="2">
    <source>
        <dbReference type="ARBA" id="ARBA00022786"/>
    </source>
</evidence>
<dbReference type="GO" id="GO:0006511">
    <property type="term" value="P:ubiquitin-dependent protein catabolic process"/>
    <property type="evidence" value="ECO:0007669"/>
    <property type="project" value="InterPro"/>
</dbReference>
<feature type="domain" description="SKP1 component dimerisation" evidence="5">
    <location>
        <begin position="120"/>
        <end position="163"/>
    </location>
</feature>
<organism evidence="6 7">
    <name type="scientific">Plasmodiophora brassicae</name>
    <name type="common">Clubroot disease agent</name>
    <dbReference type="NCBI Taxonomy" id="37360"/>
    <lineage>
        <taxon>Eukaryota</taxon>
        <taxon>Sar</taxon>
        <taxon>Rhizaria</taxon>
        <taxon>Endomyxa</taxon>
        <taxon>Phytomyxea</taxon>
        <taxon>Plasmodiophorida</taxon>
        <taxon>Plasmodiophoridae</taxon>
        <taxon>Plasmodiophora</taxon>
    </lineage>
</organism>
<dbReference type="InterPro" id="IPR036296">
    <property type="entry name" value="SKP1-like_dim_sf"/>
</dbReference>
<name>A0A3P3Y5I5_PLABS</name>
<feature type="coiled-coil region" evidence="3">
    <location>
        <begin position="427"/>
        <end position="465"/>
    </location>
</feature>
<feature type="region of interest" description="Disordered" evidence="4">
    <location>
        <begin position="229"/>
        <end position="250"/>
    </location>
</feature>
<evidence type="ECO:0000313" key="6">
    <source>
        <dbReference type="EMBL" id="SPQ95436.1"/>
    </source>
</evidence>
<dbReference type="Gene3D" id="3.30.710.10">
    <property type="entry name" value="Potassium Channel Kv1.1, Chain A"/>
    <property type="match status" value="1"/>
</dbReference>
<dbReference type="SMART" id="SM00512">
    <property type="entry name" value="Skp1"/>
    <property type="match status" value="1"/>
</dbReference>
<feature type="compositionally biased region" description="Basic residues" evidence="4">
    <location>
        <begin position="271"/>
        <end position="283"/>
    </location>
</feature>
<dbReference type="SUPFAM" id="SSF81382">
    <property type="entry name" value="Skp1 dimerisation domain-like"/>
    <property type="match status" value="1"/>
</dbReference>
<dbReference type="InterPro" id="IPR011333">
    <property type="entry name" value="SKP1/BTB/POZ_sf"/>
</dbReference>
<proteinExistence type="inferred from homology"/>
<geneLocation type="mitochondrion" evidence="6"/>
<evidence type="ECO:0000256" key="1">
    <source>
        <dbReference type="ARBA" id="ARBA00009993"/>
    </source>
</evidence>
<dbReference type="Pfam" id="PF01466">
    <property type="entry name" value="Skp1"/>
    <property type="match status" value="1"/>
</dbReference>
<keyword evidence="2" id="KW-0833">Ubl conjugation pathway</keyword>
<feature type="compositionally biased region" description="Polar residues" evidence="4">
    <location>
        <begin position="241"/>
        <end position="250"/>
    </location>
</feature>
<feature type="compositionally biased region" description="Acidic residues" evidence="4">
    <location>
        <begin position="326"/>
        <end position="335"/>
    </location>
</feature>
<keyword evidence="6" id="KW-0496">Mitochondrion</keyword>
<evidence type="ECO:0000313" key="7">
    <source>
        <dbReference type="Proteomes" id="UP000290189"/>
    </source>
</evidence>
<dbReference type="Proteomes" id="UP000290189">
    <property type="component" value="Unassembled WGS sequence"/>
</dbReference>
<dbReference type="InterPro" id="IPR001232">
    <property type="entry name" value="SKP1-like"/>
</dbReference>
<sequence>MAAVNETRTISIVSSDGGTVKVPRRILPRCKALKAQLDKYELEEGRTISTLTLCDITESALRRVIDYCQYDWPGQAPQTRSSGKEGPQSSRFPVSEILDEPVDPALLCELASAAYYLDCKPLVDITCRAIADTIRGHSPEEIRRIFSIVNDFTPAEEESVRKEVLERVLMMPDIDISYDDCYHEDLAPTCESHRCGTPYCTARVEVCGVVAPPPVHSMRDKLRSKLLLRQHRPQKAKGPANPSTATETPASKMSIDEMVEFIENVGPQQPKKQRSRRRRKARTQTRSQASPESPPESQEHEDDEAAVDERMENTVQRIGEPCIVENIDDDDEDVAESTSASDRDIPASDENEIDAFRSRLDSQHQHQLQSGGLKARLPPDVSQRLVSALRLNDEDNVNPVDNAPDFPHRYDRIRDLEVAVASLRSALSSETQARTRAETRIAELEMQLNARIEATEALCRQLESRFRQECAARALVQEKIDRRQNALERFLITTQPADSRTETPALFAGNGISTPPP</sequence>
<evidence type="ECO:0000256" key="4">
    <source>
        <dbReference type="SAM" id="MobiDB-lite"/>
    </source>
</evidence>
<evidence type="ECO:0000259" key="5">
    <source>
        <dbReference type="Pfam" id="PF01466"/>
    </source>
</evidence>
<protein>
    <recommendedName>
        <fullName evidence="5">SKP1 component dimerisation domain-containing protein</fullName>
    </recommendedName>
</protein>
<dbReference type="EMBL" id="OVEO01000004">
    <property type="protein sequence ID" value="SPQ95436.1"/>
    <property type="molecule type" value="Genomic_DNA"/>
</dbReference>
<feature type="region of interest" description="Disordered" evidence="4">
    <location>
        <begin position="263"/>
        <end position="348"/>
    </location>
</feature>
<gene>
    <name evidence="6" type="ORF">PLBR_LOCUS2651</name>
</gene>
<accession>A0A3P3Y5I5</accession>
<keyword evidence="3" id="KW-0175">Coiled coil</keyword>